<keyword evidence="1" id="KW-0812">Transmembrane</keyword>
<keyword evidence="3" id="KW-1185">Reference proteome</keyword>
<dbReference type="InterPro" id="IPR014198">
    <property type="entry name" value="Spore_III_AB"/>
</dbReference>
<dbReference type="NCBIfam" id="TIGR02833">
    <property type="entry name" value="spore_III_AB"/>
    <property type="match status" value="1"/>
</dbReference>
<evidence type="ECO:0000256" key="1">
    <source>
        <dbReference type="SAM" id="Phobius"/>
    </source>
</evidence>
<reference evidence="3" key="1">
    <citation type="submission" date="2016-10" db="EMBL/GenBank/DDBJ databases">
        <authorList>
            <person name="Varghese N."/>
            <person name="Submissions S."/>
        </authorList>
    </citation>
    <scope>NUCLEOTIDE SEQUENCE [LARGE SCALE GENOMIC DNA]</scope>
    <source>
        <strain evidence="3">SP</strain>
    </source>
</reference>
<keyword evidence="1" id="KW-1133">Transmembrane helix</keyword>
<dbReference type="EMBL" id="FNPI01000002">
    <property type="protein sequence ID" value="SDY56099.1"/>
    <property type="molecule type" value="Genomic_DNA"/>
</dbReference>
<accession>A0A1H3KVT3</accession>
<dbReference type="OrthoDB" id="1957909at2"/>
<dbReference type="Pfam" id="PF09548">
    <property type="entry name" value="Spore_III_AB"/>
    <property type="match status" value="1"/>
</dbReference>
<sequence length="170" mass="19672">MKLLGAIFIILATSVFGWEISGRLARRTKQIRYLITAFEALEAEMVFGMTPLSLACEQVSRRHDPPISLLFHDVASRLHKEERPAPDIWKTSLKKWQRKTDLDKPELKILEQFGQTLGQQDLENQRKQIRLAVSYLDKEEKHAFERQNKFSSMYKSLGFLGGVLLVLIML</sequence>
<dbReference type="STRING" id="1503961.SAMN05421736_102271"/>
<proteinExistence type="predicted"/>
<dbReference type="Proteomes" id="UP000198935">
    <property type="component" value="Unassembled WGS sequence"/>
</dbReference>
<dbReference type="AlphaFoldDB" id="A0A1H3KVT3"/>
<evidence type="ECO:0000313" key="3">
    <source>
        <dbReference type="Proteomes" id="UP000198935"/>
    </source>
</evidence>
<dbReference type="PIRSF" id="PIRSF021435">
    <property type="entry name" value="SpoIIIAB"/>
    <property type="match status" value="1"/>
</dbReference>
<evidence type="ECO:0000313" key="2">
    <source>
        <dbReference type="EMBL" id="SDY56099.1"/>
    </source>
</evidence>
<name>A0A1H3KVT3_9BACI</name>
<protein>
    <submittedName>
        <fullName evidence="2">Stage III sporulation protein AB</fullName>
    </submittedName>
</protein>
<feature type="transmembrane region" description="Helical" evidence="1">
    <location>
        <begin position="152"/>
        <end position="169"/>
    </location>
</feature>
<organism evidence="2 3">
    <name type="scientific">Evansella caseinilytica</name>
    <dbReference type="NCBI Taxonomy" id="1503961"/>
    <lineage>
        <taxon>Bacteria</taxon>
        <taxon>Bacillati</taxon>
        <taxon>Bacillota</taxon>
        <taxon>Bacilli</taxon>
        <taxon>Bacillales</taxon>
        <taxon>Bacillaceae</taxon>
        <taxon>Evansella</taxon>
    </lineage>
</organism>
<gene>
    <name evidence="2" type="ORF">SAMN05421736_102271</name>
</gene>
<keyword evidence="1" id="KW-0472">Membrane</keyword>